<sequence>MGPNGRLLVRLKVGHTSEVLQPPLPNGHTHRWTVFVKSFDSEDFKDRSFVEKVIFNIHVDFPNPKRVVKDPPFEVTETGYAGFTIPISIFLANKVQYKVQYDLNLTFEPTAFYTTPTTISVNEYTPEFYTIARRFGAEKMKRSRERELLGVPGMDGGSSPAINPPPEKRRKKEKSSDVSARNSPAPPIERLNIRLDDKQKDLRKAESSISPPVRKEKEERRIKEEAASPSDHPKEKKKKENKLLDFVRDKQRPSPAPSPSVVEKLKREEKKKDSRGSASPSTSVSALERLKKDQRKGDKVGSPSSDVEKRKKEKNGLPPAPSEKEKRKEKEADRQQQRVTPPEKKEREKDIFDRLPGFAVEKKKPEKERVRESISLADTSASKREKERMREKDRDRPSKDSSSLLSVRQPPPSSLERERERERERRKELSVPLSISPPPQLLPLESGPSSASSRGGISPPMLVAVGNVSSIPSLLTSSFPPPSQLLAAACSSSNGMQLQQPSPCGSQGGRETPSEKVSSVSPALRNEETASSGGSSACSHSSGERREQKRIPKLARAEALNAPLCSVDASTVRRRIDSITDPDIIFEVALLLLDLDPSSSISSSKNAPPSLSYDLSNLDQKDLLRLESILNGS</sequence>
<feature type="compositionally biased region" description="Basic and acidic residues" evidence="3">
    <location>
        <begin position="241"/>
        <end position="252"/>
    </location>
</feature>
<dbReference type="InterPro" id="IPR038704">
    <property type="entry name" value="YEAST_sf"/>
</dbReference>
<dbReference type="Gene3D" id="2.60.40.1970">
    <property type="entry name" value="YEATS domain"/>
    <property type="match status" value="1"/>
</dbReference>
<feature type="compositionally biased region" description="Basic and acidic residues" evidence="3">
    <location>
        <begin position="191"/>
        <end position="206"/>
    </location>
</feature>
<protein>
    <recommendedName>
        <fullName evidence="4">YEATS domain-containing protein</fullName>
    </recommendedName>
</protein>
<dbReference type="InterPro" id="IPR055129">
    <property type="entry name" value="YEATS_dom"/>
</dbReference>
<reference evidence="6" key="1">
    <citation type="submission" date="2022-10" db="EMBL/GenBank/DDBJ databases">
        <title>Genome assembly of Pristionchus species.</title>
        <authorList>
            <person name="Yoshida K."/>
            <person name="Sommer R.J."/>
        </authorList>
    </citation>
    <scope>NUCLEOTIDE SEQUENCE [LARGE SCALE GENOMIC DNA]</scope>
    <source>
        <strain evidence="6">RS5460</strain>
    </source>
</reference>
<feature type="compositionally biased region" description="Basic and acidic residues" evidence="3">
    <location>
        <begin position="263"/>
        <end position="275"/>
    </location>
</feature>
<keyword evidence="6" id="KW-1185">Reference proteome</keyword>
<evidence type="ECO:0000256" key="1">
    <source>
        <dbReference type="ARBA" id="ARBA00023242"/>
    </source>
</evidence>
<feature type="compositionally biased region" description="Basic and acidic residues" evidence="3">
    <location>
        <begin position="213"/>
        <end position="234"/>
    </location>
</feature>
<feature type="compositionally biased region" description="Polar residues" evidence="3">
    <location>
        <begin position="490"/>
        <end position="505"/>
    </location>
</feature>
<feature type="compositionally biased region" description="Basic and acidic residues" evidence="3">
    <location>
        <begin position="381"/>
        <end position="399"/>
    </location>
</feature>
<feature type="domain" description="YEATS" evidence="4">
    <location>
        <begin position="1"/>
        <end position="135"/>
    </location>
</feature>
<dbReference type="Proteomes" id="UP001328107">
    <property type="component" value="Unassembled WGS sequence"/>
</dbReference>
<evidence type="ECO:0000256" key="3">
    <source>
        <dbReference type="SAM" id="MobiDB-lite"/>
    </source>
</evidence>
<gene>
    <name evidence="5" type="ORF">PMAYCL1PPCAC_25868</name>
</gene>
<feature type="compositionally biased region" description="Polar residues" evidence="3">
    <location>
        <begin position="276"/>
        <end position="285"/>
    </location>
</feature>
<name>A0AAN5D345_9BILA</name>
<evidence type="ECO:0000313" key="6">
    <source>
        <dbReference type="Proteomes" id="UP001328107"/>
    </source>
</evidence>
<feature type="compositionally biased region" description="Basic and acidic residues" evidence="3">
    <location>
        <begin position="415"/>
        <end position="429"/>
    </location>
</feature>
<feature type="compositionally biased region" description="Basic and acidic residues" evidence="3">
    <location>
        <begin position="322"/>
        <end position="353"/>
    </location>
</feature>
<feature type="compositionally biased region" description="Basic and acidic residues" evidence="3">
    <location>
        <begin position="360"/>
        <end position="372"/>
    </location>
</feature>
<dbReference type="AlphaFoldDB" id="A0AAN5D345"/>
<evidence type="ECO:0000313" key="5">
    <source>
        <dbReference type="EMBL" id="GMR55673.1"/>
    </source>
</evidence>
<dbReference type="GO" id="GO:0008023">
    <property type="term" value="C:transcription elongation factor complex"/>
    <property type="evidence" value="ECO:0007669"/>
    <property type="project" value="TreeGrafter"/>
</dbReference>
<proteinExistence type="predicted"/>
<dbReference type="GO" id="GO:0045893">
    <property type="term" value="P:positive regulation of DNA-templated transcription"/>
    <property type="evidence" value="ECO:0007669"/>
    <property type="project" value="TreeGrafter"/>
</dbReference>
<dbReference type="PANTHER" id="PTHR47827:SF3">
    <property type="entry name" value="AF-9 ANC1 HOMOLOGY DOMAIN-CONTAINING PROTEIN"/>
    <property type="match status" value="1"/>
</dbReference>
<feature type="compositionally biased region" description="Low complexity" evidence="3">
    <location>
        <begin position="531"/>
        <end position="541"/>
    </location>
</feature>
<dbReference type="GO" id="GO:0003682">
    <property type="term" value="F:chromatin binding"/>
    <property type="evidence" value="ECO:0007669"/>
    <property type="project" value="TreeGrafter"/>
</dbReference>
<dbReference type="CDD" id="cd16906">
    <property type="entry name" value="YEATS_AF-9_like"/>
    <property type="match status" value="1"/>
</dbReference>
<evidence type="ECO:0000259" key="4">
    <source>
        <dbReference type="PROSITE" id="PS51037"/>
    </source>
</evidence>
<dbReference type="EMBL" id="BTRK01000005">
    <property type="protein sequence ID" value="GMR55673.1"/>
    <property type="molecule type" value="Genomic_DNA"/>
</dbReference>
<dbReference type="PROSITE" id="PS51037">
    <property type="entry name" value="YEATS"/>
    <property type="match status" value="1"/>
</dbReference>
<dbReference type="PANTHER" id="PTHR47827">
    <property type="entry name" value="AHD DOMAIN-CONTAINING PROTEIN"/>
    <property type="match status" value="1"/>
</dbReference>
<keyword evidence="1 2" id="KW-0539">Nucleus</keyword>
<feature type="compositionally biased region" description="Low complexity" evidence="3">
    <location>
        <begin position="469"/>
        <end position="478"/>
    </location>
</feature>
<feature type="region of interest" description="Disordered" evidence="3">
    <location>
        <begin position="148"/>
        <end position="550"/>
    </location>
</feature>
<organism evidence="5 6">
    <name type="scientific">Pristionchus mayeri</name>
    <dbReference type="NCBI Taxonomy" id="1317129"/>
    <lineage>
        <taxon>Eukaryota</taxon>
        <taxon>Metazoa</taxon>
        <taxon>Ecdysozoa</taxon>
        <taxon>Nematoda</taxon>
        <taxon>Chromadorea</taxon>
        <taxon>Rhabditida</taxon>
        <taxon>Rhabditina</taxon>
        <taxon>Diplogasteromorpha</taxon>
        <taxon>Diplogasteroidea</taxon>
        <taxon>Neodiplogasteridae</taxon>
        <taxon>Pristionchus</taxon>
    </lineage>
</organism>
<dbReference type="InterPro" id="IPR052790">
    <property type="entry name" value="YEATS_domain"/>
</dbReference>
<feature type="compositionally biased region" description="Basic and acidic residues" evidence="3">
    <location>
        <begin position="288"/>
        <end position="299"/>
    </location>
</feature>
<dbReference type="Pfam" id="PF03366">
    <property type="entry name" value="YEATS"/>
    <property type="match status" value="1"/>
</dbReference>
<comment type="subcellular location">
    <subcellularLocation>
        <location evidence="2">Nucleus</location>
    </subcellularLocation>
</comment>
<evidence type="ECO:0000256" key="2">
    <source>
        <dbReference type="PROSITE-ProRule" id="PRU00376"/>
    </source>
</evidence>
<accession>A0AAN5D345</accession>
<comment type="caution">
    <text evidence="5">The sequence shown here is derived from an EMBL/GenBank/DDBJ whole genome shotgun (WGS) entry which is preliminary data.</text>
</comment>